<dbReference type="AlphaFoldDB" id="A0AA36J9H8"/>
<dbReference type="InterPro" id="IPR008884">
    <property type="entry name" value="TylF_MeTrfase"/>
</dbReference>
<keyword evidence="2" id="KW-1185">Reference proteome</keyword>
<evidence type="ECO:0008006" key="3">
    <source>
        <dbReference type="Google" id="ProtNLM"/>
    </source>
</evidence>
<evidence type="ECO:0000313" key="2">
    <source>
        <dbReference type="Proteomes" id="UP001178507"/>
    </source>
</evidence>
<name>A0AA36J9H8_9DINO</name>
<dbReference type="PANTHER" id="PTHR40036:SF1">
    <property type="entry name" value="MACROCIN O-METHYLTRANSFERASE"/>
    <property type="match status" value="1"/>
</dbReference>
<accession>A0AA36J9H8</accession>
<gene>
    <name evidence="1" type="ORF">EVOR1521_LOCUS24220</name>
</gene>
<comment type="caution">
    <text evidence="1">The sequence shown here is derived from an EMBL/GenBank/DDBJ whole genome shotgun (WGS) entry which is preliminary data.</text>
</comment>
<dbReference type="PANTHER" id="PTHR40036">
    <property type="entry name" value="MACROCIN O-METHYLTRANSFERASE"/>
    <property type="match status" value="1"/>
</dbReference>
<dbReference type="InterPro" id="IPR029063">
    <property type="entry name" value="SAM-dependent_MTases_sf"/>
</dbReference>
<dbReference type="Gene3D" id="3.40.50.150">
    <property type="entry name" value="Vaccinia Virus protein VP39"/>
    <property type="match status" value="1"/>
</dbReference>
<dbReference type="Pfam" id="PF05711">
    <property type="entry name" value="TylF"/>
    <property type="match status" value="1"/>
</dbReference>
<dbReference type="EMBL" id="CAUJNA010003394">
    <property type="protein sequence ID" value="CAJ1400989.1"/>
    <property type="molecule type" value="Genomic_DNA"/>
</dbReference>
<proteinExistence type="predicted"/>
<reference evidence="1" key="1">
    <citation type="submission" date="2023-08" db="EMBL/GenBank/DDBJ databases">
        <authorList>
            <person name="Chen Y."/>
            <person name="Shah S."/>
            <person name="Dougan E. K."/>
            <person name="Thang M."/>
            <person name="Chan C."/>
        </authorList>
    </citation>
    <scope>NUCLEOTIDE SEQUENCE</scope>
</reference>
<dbReference type="Proteomes" id="UP001178507">
    <property type="component" value="Unassembled WGS sequence"/>
</dbReference>
<protein>
    <recommendedName>
        <fullName evidence="3">Macrocin O-methyltransferase</fullName>
    </recommendedName>
</protein>
<evidence type="ECO:0000313" key="1">
    <source>
        <dbReference type="EMBL" id="CAJ1400989.1"/>
    </source>
</evidence>
<sequence length="306" mass="34900">MPWRILLALPASARDVWVSWEGIRALTPDPWLESTCRLVGEHWPKITMTSEDRMRTSIQLLTWASHAQIRGDIAEAGVWRGGHSLLLKFATEHLQIRTRQIRRVWLLDSFQGFGQNNSGVDAVFNGVNNSAEGWRSVANLFRDFTVLDSRVVLLRGFYQDTLWRIPPFSRFVLLRVDCDMYNSVVQVLCYLYDLVTVGGFVIIDDWGSWPQAQLAVREFLELNGLDQQVRVNIRQSGEDALREARGREPARPMHKVPMQEDVGDVWWQKTSESQVATGDFCLQRASVQARASNVFCTSDCLPACCL</sequence>
<organism evidence="1 2">
    <name type="scientific">Effrenium voratum</name>
    <dbReference type="NCBI Taxonomy" id="2562239"/>
    <lineage>
        <taxon>Eukaryota</taxon>
        <taxon>Sar</taxon>
        <taxon>Alveolata</taxon>
        <taxon>Dinophyceae</taxon>
        <taxon>Suessiales</taxon>
        <taxon>Symbiodiniaceae</taxon>
        <taxon>Effrenium</taxon>
    </lineage>
</organism>